<evidence type="ECO:0000313" key="1">
    <source>
        <dbReference type="EMBL" id="RAR11016.1"/>
    </source>
</evidence>
<comment type="caution">
    <text evidence="1">The sequence shown here is derived from an EMBL/GenBank/DDBJ whole genome shotgun (WGS) entry which is preliminary data.</text>
</comment>
<accession>A0A364N3X3</accession>
<dbReference type="PANTHER" id="PTHR38886">
    <property type="entry name" value="SESA DOMAIN-CONTAINING PROTEIN"/>
    <property type="match status" value="1"/>
</dbReference>
<organism evidence="1 2">
    <name type="scientific">Stemphylium lycopersici</name>
    <name type="common">Tomato gray leaf spot disease fungus</name>
    <name type="synonym">Thyrospora lycopersici</name>
    <dbReference type="NCBI Taxonomy" id="183478"/>
    <lineage>
        <taxon>Eukaryota</taxon>
        <taxon>Fungi</taxon>
        <taxon>Dikarya</taxon>
        <taxon>Ascomycota</taxon>
        <taxon>Pezizomycotina</taxon>
        <taxon>Dothideomycetes</taxon>
        <taxon>Pleosporomycetidae</taxon>
        <taxon>Pleosporales</taxon>
        <taxon>Pleosporineae</taxon>
        <taxon>Pleosporaceae</taxon>
        <taxon>Stemphylium</taxon>
    </lineage>
</organism>
<dbReference type="PANTHER" id="PTHR38886:SF1">
    <property type="entry name" value="NACHT-NTPASE AND P-LOOP NTPASES N-TERMINAL DOMAIN-CONTAINING PROTEIN"/>
    <property type="match status" value="1"/>
</dbReference>
<evidence type="ECO:0000313" key="2">
    <source>
        <dbReference type="Proteomes" id="UP000249619"/>
    </source>
</evidence>
<name>A0A364N3X3_STELY</name>
<protein>
    <submittedName>
        <fullName evidence="1">Uncharacterized protein</fullName>
    </submittedName>
</protein>
<gene>
    <name evidence="1" type="ORF">DDE83_004773</name>
</gene>
<proteinExistence type="predicted"/>
<dbReference type="EMBL" id="QGDH01000061">
    <property type="protein sequence ID" value="RAR11016.1"/>
    <property type="molecule type" value="Genomic_DNA"/>
</dbReference>
<reference evidence="2" key="1">
    <citation type="submission" date="2018-05" db="EMBL/GenBank/DDBJ databases">
        <title>Draft genome sequence of Stemphylium lycopersici strain CIDEFI 213.</title>
        <authorList>
            <person name="Medina R."/>
            <person name="Franco M.E.E."/>
            <person name="Lucentini C.G."/>
            <person name="Saparrat M.C.N."/>
            <person name="Balatti P.A."/>
        </authorList>
    </citation>
    <scope>NUCLEOTIDE SEQUENCE [LARGE SCALE GENOMIC DNA]</scope>
    <source>
        <strain evidence="2">CIDEFI 213</strain>
    </source>
</reference>
<dbReference type="Proteomes" id="UP000249619">
    <property type="component" value="Unassembled WGS sequence"/>
</dbReference>
<sequence length="83" mass="8971">MVPGFGFPVGDIIATIGLIAKVAQALDESAGALQDYQDVQIELHALEETLRHLQALKPNEHNRAHVDVIHGIWQEPAKLGAAI</sequence>
<dbReference type="AlphaFoldDB" id="A0A364N3X3"/>
<keyword evidence="2" id="KW-1185">Reference proteome</keyword>